<dbReference type="Proteomes" id="UP000299102">
    <property type="component" value="Unassembled WGS sequence"/>
</dbReference>
<organism evidence="1 2">
    <name type="scientific">Eumeta variegata</name>
    <name type="common">Bagworm moth</name>
    <name type="synonym">Eumeta japonica</name>
    <dbReference type="NCBI Taxonomy" id="151549"/>
    <lineage>
        <taxon>Eukaryota</taxon>
        <taxon>Metazoa</taxon>
        <taxon>Ecdysozoa</taxon>
        <taxon>Arthropoda</taxon>
        <taxon>Hexapoda</taxon>
        <taxon>Insecta</taxon>
        <taxon>Pterygota</taxon>
        <taxon>Neoptera</taxon>
        <taxon>Endopterygota</taxon>
        <taxon>Lepidoptera</taxon>
        <taxon>Glossata</taxon>
        <taxon>Ditrysia</taxon>
        <taxon>Tineoidea</taxon>
        <taxon>Psychidae</taxon>
        <taxon>Oiketicinae</taxon>
        <taxon>Eumeta</taxon>
    </lineage>
</organism>
<proteinExistence type="predicted"/>
<evidence type="ECO:0000313" key="1">
    <source>
        <dbReference type="EMBL" id="GBP36904.1"/>
    </source>
</evidence>
<evidence type="ECO:0000313" key="2">
    <source>
        <dbReference type="Proteomes" id="UP000299102"/>
    </source>
</evidence>
<name>A0A4C1VFY2_EUMVA</name>
<sequence>MRLPVLRRAYSGVSTPVGAPGIPASRLVLTEISAGLGSKSQAKRLLQLFKEYSQRNVSEEYTHYFSKVDKEPNEILFYQNLSRNVRTPKRQMENILRGGHYSAITNQRRALHAPTSRGR</sequence>
<dbReference type="AlphaFoldDB" id="A0A4C1VFY2"/>
<comment type="caution">
    <text evidence="1">The sequence shown here is derived from an EMBL/GenBank/DDBJ whole genome shotgun (WGS) entry which is preliminary data.</text>
</comment>
<keyword evidence="2" id="KW-1185">Reference proteome</keyword>
<protein>
    <submittedName>
        <fullName evidence="1">Uncharacterized protein</fullName>
    </submittedName>
</protein>
<reference evidence="1 2" key="1">
    <citation type="journal article" date="2019" name="Commun. Biol.">
        <title>The bagworm genome reveals a unique fibroin gene that provides high tensile strength.</title>
        <authorList>
            <person name="Kono N."/>
            <person name="Nakamura H."/>
            <person name="Ohtoshi R."/>
            <person name="Tomita M."/>
            <person name="Numata K."/>
            <person name="Arakawa K."/>
        </authorList>
    </citation>
    <scope>NUCLEOTIDE SEQUENCE [LARGE SCALE GENOMIC DNA]</scope>
</reference>
<accession>A0A4C1VFY2</accession>
<dbReference type="EMBL" id="BGZK01000325">
    <property type="protein sequence ID" value="GBP36904.1"/>
    <property type="molecule type" value="Genomic_DNA"/>
</dbReference>
<gene>
    <name evidence="1" type="ORF">EVAR_23206_1</name>
</gene>